<reference evidence="2" key="1">
    <citation type="submission" date="2020-05" db="EMBL/GenBank/DDBJ databases">
        <authorList>
            <person name="Chiriac C."/>
            <person name="Salcher M."/>
            <person name="Ghai R."/>
            <person name="Kavagutti S V."/>
        </authorList>
    </citation>
    <scope>NUCLEOTIDE SEQUENCE</scope>
</reference>
<evidence type="ECO:0000313" key="2">
    <source>
        <dbReference type="EMBL" id="CAB4190743.1"/>
    </source>
</evidence>
<accession>A0A6J5R218</accession>
<protein>
    <submittedName>
        <fullName evidence="2">Uncharacterized protein</fullName>
    </submittedName>
</protein>
<proteinExistence type="predicted"/>
<organism evidence="2">
    <name type="scientific">uncultured Caudovirales phage</name>
    <dbReference type="NCBI Taxonomy" id="2100421"/>
    <lineage>
        <taxon>Viruses</taxon>
        <taxon>Duplodnaviria</taxon>
        <taxon>Heunggongvirae</taxon>
        <taxon>Uroviricota</taxon>
        <taxon>Caudoviricetes</taxon>
        <taxon>Peduoviridae</taxon>
        <taxon>Maltschvirus</taxon>
        <taxon>Maltschvirus maltsch</taxon>
    </lineage>
</organism>
<dbReference type="EMBL" id="LR797211">
    <property type="protein sequence ID" value="CAB4194466.1"/>
    <property type="molecule type" value="Genomic_DNA"/>
</dbReference>
<evidence type="ECO:0000313" key="3">
    <source>
        <dbReference type="EMBL" id="CAB4194466.1"/>
    </source>
</evidence>
<dbReference type="EMBL" id="LR796510">
    <property type="protein sequence ID" value="CAB4149054.1"/>
    <property type="molecule type" value="Genomic_DNA"/>
</dbReference>
<gene>
    <name evidence="2" type="ORF">UFOVP1191_103</name>
    <name evidence="3" type="ORF">UFOVP1252_75</name>
    <name evidence="1" type="ORF">UFOVP529_45</name>
</gene>
<sequence>MCENGCENFATIAYEGEALCADCAVGYELAILRAAEEIGERRAREWARAGLPI</sequence>
<evidence type="ECO:0000313" key="1">
    <source>
        <dbReference type="EMBL" id="CAB4149054.1"/>
    </source>
</evidence>
<name>A0A6J5R218_9CAUD</name>
<dbReference type="EMBL" id="LR797158">
    <property type="protein sequence ID" value="CAB4190743.1"/>
    <property type="molecule type" value="Genomic_DNA"/>
</dbReference>